<feature type="compositionally biased region" description="Basic and acidic residues" evidence="1">
    <location>
        <begin position="1"/>
        <end position="11"/>
    </location>
</feature>
<feature type="compositionally biased region" description="Polar residues" evidence="1">
    <location>
        <begin position="38"/>
        <end position="54"/>
    </location>
</feature>
<keyword evidence="3" id="KW-1185">Reference proteome</keyword>
<dbReference type="EMBL" id="JBBNAE010000006">
    <property type="protein sequence ID" value="KAK9116400.1"/>
    <property type="molecule type" value="Genomic_DNA"/>
</dbReference>
<dbReference type="Proteomes" id="UP001417504">
    <property type="component" value="Unassembled WGS sequence"/>
</dbReference>
<protein>
    <submittedName>
        <fullName evidence="2">Uncharacterized protein</fullName>
    </submittedName>
</protein>
<proteinExistence type="predicted"/>
<reference evidence="2 3" key="1">
    <citation type="submission" date="2024-01" db="EMBL/GenBank/DDBJ databases">
        <title>Genome assemblies of Stephania.</title>
        <authorList>
            <person name="Yang L."/>
        </authorList>
    </citation>
    <scope>NUCLEOTIDE SEQUENCE [LARGE SCALE GENOMIC DNA]</scope>
    <source>
        <strain evidence="2">QJT</strain>
        <tissue evidence="2">Leaf</tissue>
    </source>
</reference>
<name>A0AAP0IJQ6_9MAGN</name>
<gene>
    <name evidence="2" type="ORF">Sjap_015347</name>
</gene>
<evidence type="ECO:0000313" key="3">
    <source>
        <dbReference type="Proteomes" id="UP001417504"/>
    </source>
</evidence>
<comment type="caution">
    <text evidence="2">The sequence shown here is derived from an EMBL/GenBank/DDBJ whole genome shotgun (WGS) entry which is preliminary data.</text>
</comment>
<feature type="compositionally biased region" description="Low complexity" evidence="1">
    <location>
        <begin position="25"/>
        <end position="37"/>
    </location>
</feature>
<evidence type="ECO:0000256" key="1">
    <source>
        <dbReference type="SAM" id="MobiDB-lite"/>
    </source>
</evidence>
<dbReference type="AlphaFoldDB" id="A0AAP0IJQ6"/>
<evidence type="ECO:0000313" key="2">
    <source>
        <dbReference type="EMBL" id="KAK9116400.1"/>
    </source>
</evidence>
<feature type="region of interest" description="Disordered" evidence="1">
    <location>
        <begin position="1"/>
        <end position="54"/>
    </location>
</feature>
<sequence length="54" mass="6007">MTKQKMSERNHPSSQRKKKDAKDVTCASASTTTTTGTQPEVSVQPSRQRMTTTH</sequence>
<accession>A0AAP0IJQ6</accession>
<organism evidence="2 3">
    <name type="scientific">Stephania japonica</name>
    <dbReference type="NCBI Taxonomy" id="461633"/>
    <lineage>
        <taxon>Eukaryota</taxon>
        <taxon>Viridiplantae</taxon>
        <taxon>Streptophyta</taxon>
        <taxon>Embryophyta</taxon>
        <taxon>Tracheophyta</taxon>
        <taxon>Spermatophyta</taxon>
        <taxon>Magnoliopsida</taxon>
        <taxon>Ranunculales</taxon>
        <taxon>Menispermaceae</taxon>
        <taxon>Menispermoideae</taxon>
        <taxon>Cissampelideae</taxon>
        <taxon>Stephania</taxon>
    </lineage>
</organism>